<evidence type="ECO:0008006" key="2">
    <source>
        <dbReference type="Google" id="ProtNLM"/>
    </source>
</evidence>
<evidence type="ECO:0000313" key="1">
    <source>
        <dbReference type="EMBL" id="KKK54832.1"/>
    </source>
</evidence>
<name>A0A0F8WDB0_9ZZZZ</name>
<proteinExistence type="predicted"/>
<dbReference type="AlphaFoldDB" id="A0A0F8WDB0"/>
<sequence>MHTVNMGLIRSEQSHEFLNIGVQSMMNEYHRRRCVEHGVETYRKQRIGNRRYSRFPPYGYMFADAGVIVENEKEQNTYRAIAI</sequence>
<reference evidence="1" key="1">
    <citation type="journal article" date="2015" name="Nature">
        <title>Complex archaea that bridge the gap between prokaryotes and eukaryotes.</title>
        <authorList>
            <person name="Spang A."/>
            <person name="Saw J.H."/>
            <person name="Jorgensen S.L."/>
            <person name="Zaremba-Niedzwiedzka K."/>
            <person name="Martijn J."/>
            <person name="Lind A.E."/>
            <person name="van Eijk R."/>
            <person name="Schleper C."/>
            <person name="Guy L."/>
            <person name="Ettema T.J."/>
        </authorList>
    </citation>
    <scope>NUCLEOTIDE SEQUENCE</scope>
</reference>
<comment type="caution">
    <text evidence="1">The sequence shown here is derived from an EMBL/GenBank/DDBJ whole genome shotgun (WGS) entry which is preliminary data.</text>
</comment>
<protein>
    <recommendedName>
        <fullName evidence="2">Resolvase/invertase-type recombinase catalytic domain-containing protein</fullName>
    </recommendedName>
</protein>
<gene>
    <name evidence="1" type="ORF">LCGC14_3080740</name>
</gene>
<accession>A0A0F8WDB0</accession>
<feature type="non-terminal residue" evidence="1">
    <location>
        <position position="83"/>
    </location>
</feature>
<dbReference type="EMBL" id="LAZR01065797">
    <property type="protein sequence ID" value="KKK54832.1"/>
    <property type="molecule type" value="Genomic_DNA"/>
</dbReference>
<organism evidence="1">
    <name type="scientific">marine sediment metagenome</name>
    <dbReference type="NCBI Taxonomy" id="412755"/>
    <lineage>
        <taxon>unclassified sequences</taxon>
        <taxon>metagenomes</taxon>
        <taxon>ecological metagenomes</taxon>
    </lineage>
</organism>